<organism evidence="2 3">
    <name type="scientific">Pseudonocardia autotrophica</name>
    <name type="common">Amycolata autotrophica</name>
    <name type="synonym">Nocardia autotrophica</name>
    <dbReference type="NCBI Taxonomy" id="2074"/>
    <lineage>
        <taxon>Bacteria</taxon>
        <taxon>Bacillati</taxon>
        <taxon>Actinomycetota</taxon>
        <taxon>Actinomycetes</taxon>
        <taxon>Pseudonocardiales</taxon>
        <taxon>Pseudonocardiaceae</taxon>
        <taxon>Pseudonocardia</taxon>
    </lineage>
</organism>
<comment type="caution">
    <text evidence="2">The sequence shown here is derived from an EMBL/GenBank/DDBJ whole genome shotgun (WGS) entry which is preliminary data.</text>
</comment>
<evidence type="ECO:0000313" key="2">
    <source>
        <dbReference type="EMBL" id="OSY41023.1"/>
    </source>
</evidence>
<evidence type="ECO:0000313" key="3">
    <source>
        <dbReference type="Proteomes" id="UP000194360"/>
    </source>
</evidence>
<protein>
    <submittedName>
        <fullName evidence="2">Uncharacterized protein</fullName>
    </submittedName>
</protein>
<feature type="region of interest" description="Disordered" evidence="1">
    <location>
        <begin position="1"/>
        <end position="35"/>
    </location>
</feature>
<gene>
    <name evidence="2" type="ORF">BG845_02365</name>
</gene>
<name>A0A1Y2N0L0_PSEAH</name>
<evidence type="ECO:0000256" key="1">
    <source>
        <dbReference type="SAM" id="MobiDB-lite"/>
    </source>
</evidence>
<proteinExistence type="predicted"/>
<dbReference type="Proteomes" id="UP000194360">
    <property type="component" value="Unassembled WGS sequence"/>
</dbReference>
<feature type="compositionally biased region" description="Basic and acidic residues" evidence="1">
    <location>
        <begin position="10"/>
        <end position="34"/>
    </location>
</feature>
<dbReference type="STRING" id="2074.BG845_02365"/>
<accession>A0A1Y2N0L0</accession>
<dbReference type="AlphaFoldDB" id="A0A1Y2N0L0"/>
<dbReference type="RefSeq" id="WP_085912621.1">
    <property type="nucleotide sequence ID" value="NZ_AP018920.1"/>
</dbReference>
<keyword evidence="3" id="KW-1185">Reference proteome</keyword>
<sequence>MTKHNPRVLDALDRLGVERERAADQRRRTTDRQTLDGVPARLAEARETYLAALRKAYDVAADVEEVGAEAVRRAFTTAEGGARQALDAARADVERIVTAEREQQAAATDRRGTDERLLAELQESRAWSRVTAQLDGGRTLDEVLADAREAGDAATLRAIRAELPAHARAVLGTSDGVSAGVPDPRYLGETLGQVDDALVAVLPAAEAKPIRDRQALDAAEAAATRATESFSRDLGRFRVEPSQAAAGADAPTVLRREWSTTEIGGKARVRSFGEDGALVDSAAEAGPDTAA</sequence>
<reference evidence="2 3" key="1">
    <citation type="submission" date="2016-09" db="EMBL/GenBank/DDBJ databases">
        <title>Pseudonocardia autotrophica DSM535, a candidate organism with high potential of specific P450 cytochromes.</title>
        <authorList>
            <person name="Grumaz C."/>
            <person name="Vainshtein Y."/>
            <person name="Kirstahler P."/>
            <person name="Sohn K."/>
        </authorList>
    </citation>
    <scope>NUCLEOTIDE SEQUENCE [LARGE SCALE GENOMIC DNA]</scope>
    <source>
        <strain evidence="2 3">DSM 535</strain>
    </source>
</reference>
<dbReference type="EMBL" id="MIGB01000010">
    <property type="protein sequence ID" value="OSY41023.1"/>
    <property type="molecule type" value="Genomic_DNA"/>
</dbReference>